<evidence type="ECO:0000313" key="3">
    <source>
        <dbReference type="Proteomes" id="UP000053558"/>
    </source>
</evidence>
<dbReference type="OrthoDB" id="3066210at2759"/>
<dbReference type="RefSeq" id="XP_007771449.1">
    <property type="nucleotide sequence ID" value="XM_007773259.1"/>
</dbReference>
<dbReference type="OMA" id="MPSANDW"/>
<name>A0A5M3MGP7_CONPW</name>
<accession>A0A5M3MGP7</accession>
<proteinExistence type="predicted"/>
<dbReference type="KEGG" id="cput:CONPUDRAFT_138700"/>
<feature type="region of interest" description="Disordered" evidence="1">
    <location>
        <begin position="1"/>
        <end position="67"/>
    </location>
</feature>
<dbReference type="GeneID" id="19201241"/>
<protein>
    <submittedName>
        <fullName evidence="2">Uncharacterized protein</fullName>
    </submittedName>
</protein>
<reference evidence="3" key="1">
    <citation type="journal article" date="2012" name="Science">
        <title>The Paleozoic origin of enzymatic lignin decomposition reconstructed from 31 fungal genomes.</title>
        <authorList>
            <person name="Floudas D."/>
            <person name="Binder M."/>
            <person name="Riley R."/>
            <person name="Barry K."/>
            <person name="Blanchette R.A."/>
            <person name="Henrissat B."/>
            <person name="Martinez A.T."/>
            <person name="Otillar R."/>
            <person name="Spatafora J.W."/>
            <person name="Yadav J.S."/>
            <person name="Aerts A."/>
            <person name="Benoit I."/>
            <person name="Boyd A."/>
            <person name="Carlson A."/>
            <person name="Copeland A."/>
            <person name="Coutinho P.M."/>
            <person name="de Vries R.P."/>
            <person name="Ferreira P."/>
            <person name="Findley K."/>
            <person name="Foster B."/>
            <person name="Gaskell J."/>
            <person name="Glotzer D."/>
            <person name="Gorecki P."/>
            <person name="Heitman J."/>
            <person name="Hesse C."/>
            <person name="Hori C."/>
            <person name="Igarashi K."/>
            <person name="Jurgens J.A."/>
            <person name="Kallen N."/>
            <person name="Kersten P."/>
            <person name="Kohler A."/>
            <person name="Kuees U."/>
            <person name="Kumar T.K.A."/>
            <person name="Kuo A."/>
            <person name="LaButti K."/>
            <person name="Larrondo L.F."/>
            <person name="Lindquist E."/>
            <person name="Ling A."/>
            <person name="Lombard V."/>
            <person name="Lucas S."/>
            <person name="Lundell T."/>
            <person name="Martin R."/>
            <person name="McLaughlin D.J."/>
            <person name="Morgenstern I."/>
            <person name="Morin E."/>
            <person name="Murat C."/>
            <person name="Nagy L.G."/>
            <person name="Nolan M."/>
            <person name="Ohm R.A."/>
            <person name="Patyshakuliyeva A."/>
            <person name="Rokas A."/>
            <person name="Ruiz-Duenas F.J."/>
            <person name="Sabat G."/>
            <person name="Salamov A."/>
            <person name="Samejima M."/>
            <person name="Schmutz J."/>
            <person name="Slot J.C."/>
            <person name="St John F."/>
            <person name="Stenlid J."/>
            <person name="Sun H."/>
            <person name="Sun S."/>
            <person name="Syed K."/>
            <person name="Tsang A."/>
            <person name="Wiebenga A."/>
            <person name="Young D."/>
            <person name="Pisabarro A."/>
            <person name="Eastwood D.C."/>
            <person name="Martin F."/>
            <person name="Cullen D."/>
            <person name="Grigoriev I.V."/>
            <person name="Hibbett D.S."/>
        </authorList>
    </citation>
    <scope>NUCLEOTIDE SEQUENCE [LARGE SCALE GENOMIC DNA]</scope>
    <source>
        <strain evidence="3">RWD-64-598 SS2</strain>
    </source>
</reference>
<dbReference type="EMBL" id="JH711582">
    <property type="protein sequence ID" value="EIW78409.1"/>
    <property type="molecule type" value="Genomic_DNA"/>
</dbReference>
<keyword evidence="3" id="KW-1185">Reference proteome</keyword>
<comment type="caution">
    <text evidence="2">The sequence shown here is derived from an EMBL/GenBank/DDBJ whole genome shotgun (WGS) entry which is preliminary data.</text>
</comment>
<feature type="compositionally biased region" description="Low complexity" evidence="1">
    <location>
        <begin position="187"/>
        <end position="204"/>
    </location>
</feature>
<evidence type="ECO:0000256" key="1">
    <source>
        <dbReference type="SAM" id="MobiDB-lite"/>
    </source>
</evidence>
<sequence length="439" mass="46049">MAPRIAKRPTDAQAAEPVKRTRTSDNSDASGADSHTDTLSSAVVSPQVSDDLEHSGTDGPSDLVTPNPIIVSTAQSADVGSCLADGPLALSDVSLPPAAPSSIAPAAPLHQAIVEAPPHTSIVSSESVPSSVVSASSANIPPVTSAPTIRPTTGPTRAGAEVVGTVAVVPTASSAANSVPRTSTSVARRPGATGASAGAPSAAPLVEHDQVKDYPEEIQTRINVLSAYDKPERNAFAVAKVPRNCTWGNIAGPTPNADRLLCNPHTGSPVTILICGRVVSATFVVQGSIQPLASMVVLPPSRNVSYQAVRLISGLSNPPATMPSANDWHAVRMNRWQQRKLPDGEKDQPTLFDDVYDGQEGVRPRSAMSKLSPTDIRPRDVVLVETRINKYNTKDNNRWITRAQYEILSIVLLYSPPSEEEADSGQVNDADDVFADLNA</sequence>
<organism evidence="2 3">
    <name type="scientific">Coniophora puteana (strain RWD-64-598)</name>
    <name type="common">Brown rot fungus</name>
    <dbReference type="NCBI Taxonomy" id="741705"/>
    <lineage>
        <taxon>Eukaryota</taxon>
        <taxon>Fungi</taxon>
        <taxon>Dikarya</taxon>
        <taxon>Basidiomycota</taxon>
        <taxon>Agaricomycotina</taxon>
        <taxon>Agaricomycetes</taxon>
        <taxon>Agaricomycetidae</taxon>
        <taxon>Boletales</taxon>
        <taxon>Coniophorineae</taxon>
        <taxon>Coniophoraceae</taxon>
        <taxon>Coniophora</taxon>
    </lineage>
</organism>
<feature type="compositionally biased region" description="Polar residues" evidence="1">
    <location>
        <begin position="37"/>
        <end position="48"/>
    </location>
</feature>
<feature type="region of interest" description="Disordered" evidence="1">
    <location>
        <begin position="419"/>
        <end position="439"/>
    </location>
</feature>
<evidence type="ECO:0000313" key="2">
    <source>
        <dbReference type="EMBL" id="EIW78409.1"/>
    </source>
</evidence>
<feature type="region of interest" description="Disordered" evidence="1">
    <location>
        <begin position="176"/>
        <end position="204"/>
    </location>
</feature>
<dbReference type="AlphaFoldDB" id="A0A5M3MGP7"/>
<gene>
    <name evidence="2" type="ORF">CONPUDRAFT_138700</name>
</gene>
<dbReference type="Proteomes" id="UP000053558">
    <property type="component" value="Unassembled WGS sequence"/>
</dbReference>